<dbReference type="Pfam" id="PF00196">
    <property type="entry name" value="GerE"/>
    <property type="match status" value="1"/>
</dbReference>
<evidence type="ECO:0000256" key="2">
    <source>
        <dbReference type="ARBA" id="ARBA00023125"/>
    </source>
</evidence>
<dbReference type="AlphaFoldDB" id="A0A239LLP4"/>
<keyword evidence="3" id="KW-0804">Transcription</keyword>
<dbReference type="EMBL" id="FZPD01000005">
    <property type="protein sequence ID" value="SNT31496.1"/>
    <property type="molecule type" value="Genomic_DNA"/>
</dbReference>
<gene>
    <name evidence="5" type="ORF">SAMN05421640_3375</name>
</gene>
<organism evidence="5 6">
    <name type="scientific">Ekhidna lutea</name>
    <dbReference type="NCBI Taxonomy" id="447679"/>
    <lineage>
        <taxon>Bacteria</taxon>
        <taxon>Pseudomonadati</taxon>
        <taxon>Bacteroidota</taxon>
        <taxon>Cytophagia</taxon>
        <taxon>Cytophagales</taxon>
        <taxon>Reichenbachiellaceae</taxon>
        <taxon>Ekhidna</taxon>
    </lineage>
</organism>
<evidence type="ECO:0000259" key="4">
    <source>
        <dbReference type="PROSITE" id="PS50043"/>
    </source>
</evidence>
<feature type="domain" description="HTH luxR-type" evidence="4">
    <location>
        <begin position="193"/>
        <end position="258"/>
    </location>
</feature>
<dbReference type="PROSITE" id="PS50043">
    <property type="entry name" value="HTH_LUXR_2"/>
    <property type="match status" value="1"/>
</dbReference>
<evidence type="ECO:0000313" key="5">
    <source>
        <dbReference type="EMBL" id="SNT31496.1"/>
    </source>
</evidence>
<reference evidence="5 6" key="1">
    <citation type="submission" date="2017-06" db="EMBL/GenBank/DDBJ databases">
        <authorList>
            <person name="Kim H.J."/>
            <person name="Triplett B.A."/>
        </authorList>
    </citation>
    <scope>NUCLEOTIDE SEQUENCE [LARGE SCALE GENOMIC DNA]</scope>
    <source>
        <strain evidence="5 6">DSM 19307</strain>
    </source>
</reference>
<dbReference type="Proteomes" id="UP000198393">
    <property type="component" value="Unassembled WGS sequence"/>
</dbReference>
<keyword evidence="2" id="KW-0238">DNA-binding</keyword>
<name>A0A239LLP4_EKHLU</name>
<dbReference type="OrthoDB" id="1727128at2"/>
<dbReference type="Gene3D" id="3.30.450.20">
    <property type="entry name" value="PAS domain"/>
    <property type="match status" value="1"/>
</dbReference>
<keyword evidence="1" id="KW-0805">Transcription regulation</keyword>
<dbReference type="GO" id="GO:0006355">
    <property type="term" value="P:regulation of DNA-templated transcription"/>
    <property type="evidence" value="ECO:0007669"/>
    <property type="project" value="InterPro"/>
</dbReference>
<evidence type="ECO:0000256" key="1">
    <source>
        <dbReference type="ARBA" id="ARBA00023015"/>
    </source>
</evidence>
<keyword evidence="6" id="KW-1185">Reference proteome</keyword>
<dbReference type="GO" id="GO:0003677">
    <property type="term" value="F:DNA binding"/>
    <property type="evidence" value="ECO:0007669"/>
    <property type="project" value="UniProtKB-KW"/>
</dbReference>
<dbReference type="CDD" id="cd06170">
    <property type="entry name" value="LuxR_C_like"/>
    <property type="match status" value="1"/>
</dbReference>
<accession>A0A239LLP4</accession>
<dbReference type="PANTHER" id="PTHR44688">
    <property type="entry name" value="DNA-BINDING TRANSCRIPTIONAL ACTIVATOR DEVR_DOSR"/>
    <property type="match status" value="1"/>
</dbReference>
<dbReference type="InterPro" id="IPR016032">
    <property type="entry name" value="Sig_transdc_resp-reg_C-effctor"/>
</dbReference>
<protein>
    <submittedName>
        <fullName evidence="5">Regulatory protein, luxR family</fullName>
    </submittedName>
</protein>
<evidence type="ECO:0000313" key="6">
    <source>
        <dbReference type="Proteomes" id="UP000198393"/>
    </source>
</evidence>
<dbReference type="PRINTS" id="PR00038">
    <property type="entry name" value="HTHLUXR"/>
</dbReference>
<dbReference type="PANTHER" id="PTHR44688:SF16">
    <property type="entry name" value="DNA-BINDING TRANSCRIPTIONAL ACTIVATOR DEVR_DOSR"/>
    <property type="match status" value="1"/>
</dbReference>
<sequence>MIDNKSNAVAMNKVWQTFKSNFGEVTPLKRPQLEKYLGDLFCVGDFYYYVIDFSSFPELNLSYIDQTALDYHGVSKEQFSLDYVLSSVHKEDMPFCTACENVIMEYFASLEKGEMLNYKSSYTLRIKDASNEFQFIQHQGVPIALDADGGMTHALNVHTNVSHITNESCGSMSLLGLNGRPSFVGIDPFNPSFSKKSNPLSNREREVLSLLSRWFTSKDIGKSLKISEHTVGTHRRAMLRKLDVANTIELIQRAKAMLLF</sequence>
<dbReference type="SUPFAM" id="SSF46894">
    <property type="entry name" value="C-terminal effector domain of the bipartite response regulators"/>
    <property type="match status" value="1"/>
</dbReference>
<dbReference type="InterPro" id="IPR000792">
    <property type="entry name" value="Tscrpt_reg_LuxR_C"/>
</dbReference>
<dbReference type="InterPro" id="IPR036388">
    <property type="entry name" value="WH-like_DNA-bd_sf"/>
</dbReference>
<evidence type="ECO:0000256" key="3">
    <source>
        <dbReference type="ARBA" id="ARBA00023163"/>
    </source>
</evidence>
<proteinExistence type="predicted"/>
<dbReference type="SMART" id="SM00421">
    <property type="entry name" value="HTH_LUXR"/>
    <property type="match status" value="1"/>
</dbReference>
<dbReference type="Gene3D" id="1.10.10.10">
    <property type="entry name" value="Winged helix-like DNA-binding domain superfamily/Winged helix DNA-binding domain"/>
    <property type="match status" value="1"/>
</dbReference>
<dbReference type="RefSeq" id="WP_089358033.1">
    <property type="nucleotide sequence ID" value="NZ_FZPD01000005.1"/>
</dbReference>